<protein>
    <submittedName>
        <fullName evidence="2">Beta-lactamase family protein</fullName>
    </submittedName>
</protein>
<name>A0ABY3RAI3_9BRAD</name>
<gene>
    <name evidence="2" type="ORF">LQG66_32235</name>
</gene>
<dbReference type="Gene3D" id="3.40.710.10">
    <property type="entry name" value="DD-peptidase/beta-lactamase superfamily"/>
    <property type="match status" value="1"/>
</dbReference>
<evidence type="ECO:0000259" key="1">
    <source>
        <dbReference type="Pfam" id="PF00144"/>
    </source>
</evidence>
<dbReference type="InterPro" id="IPR050789">
    <property type="entry name" value="Diverse_Enzym_Activities"/>
</dbReference>
<dbReference type="PANTHER" id="PTHR43283">
    <property type="entry name" value="BETA-LACTAMASE-RELATED"/>
    <property type="match status" value="1"/>
</dbReference>
<dbReference type="Pfam" id="PF00144">
    <property type="entry name" value="Beta-lactamase"/>
    <property type="match status" value="1"/>
</dbReference>
<evidence type="ECO:0000313" key="2">
    <source>
        <dbReference type="EMBL" id="UFZ03821.1"/>
    </source>
</evidence>
<dbReference type="InterPro" id="IPR012338">
    <property type="entry name" value="Beta-lactam/transpept-like"/>
</dbReference>
<accession>A0ABY3RAI3</accession>
<proteinExistence type="predicted"/>
<dbReference type="InterPro" id="IPR001466">
    <property type="entry name" value="Beta-lactam-related"/>
</dbReference>
<dbReference type="Proteomes" id="UP001431010">
    <property type="component" value="Chromosome"/>
</dbReference>
<evidence type="ECO:0000313" key="3">
    <source>
        <dbReference type="Proteomes" id="UP001431010"/>
    </source>
</evidence>
<dbReference type="RefSeq" id="WP_231319835.1">
    <property type="nucleotide sequence ID" value="NZ_CP088156.1"/>
</dbReference>
<organism evidence="2 3">
    <name type="scientific">Bradyrhizobium ontarionense</name>
    <dbReference type="NCBI Taxonomy" id="2898149"/>
    <lineage>
        <taxon>Bacteria</taxon>
        <taxon>Pseudomonadati</taxon>
        <taxon>Pseudomonadota</taxon>
        <taxon>Alphaproteobacteria</taxon>
        <taxon>Hyphomicrobiales</taxon>
        <taxon>Nitrobacteraceae</taxon>
        <taxon>Bradyrhizobium</taxon>
    </lineage>
</organism>
<sequence>MRLMRKGNSTLRTSLNRRAAIAPRATFPRNSPLGIKRYIPDEGVSAVPNRRQILSAIGAAAMSSPIIPAQRQPQARFDSDTFAIDIIRRLDQALAERRVWNIHGLIVLQNGKPIVERYFEGQDRERGVGDLGTVKFAAETLHDLRSCSKSIVALLYGIALQQGKVPAPEASLLSGFPEYRDLADEERARVTVHHALSMTLGTDWDESSLPYADPRNSETAMDDASDRYRYILERPLVDRPGAHWTYCGGATALLARLIAKGSGKSLHDFAREFLFDPLGMGPTQWATGPDGEPFAASGARLSVRDLSRIGTLMLSGGQHEGRQIVPAEWITRCTTPVVSCDELRRYGYQWFVLDVAFGQPKGWAPGRLERMWMAQGEGGQRLFIIPALQLVIALTAGNYGSDDQWIPPTRVLREIVLASVG</sequence>
<dbReference type="PANTHER" id="PTHR43283:SF7">
    <property type="entry name" value="BETA-LACTAMASE-RELATED DOMAIN-CONTAINING PROTEIN"/>
    <property type="match status" value="1"/>
</dbReference>
<reference evidence="2" key="1">
    <citation type="journal article" date="2024" name="Antonie Van Leeuwenhoek">
        <title>Bradyrhizobium ontarionense sp. nov., a novel bacterial symbiont isolated from Aeschynomene indica (Indian jointvetch), harbours photosynthesis, nitrogen fixation and nitrous oxide (N2O) reductase genes.</title>
        <authorList>
            <person name="Bromfield E.S.P."/>
            <person name="Cloutier S."/>
        </authorList>
    </citation>
    <scope>NUCLEOTIDE SEQUENCE</scope>
    <source>
        <strain evidence="2">A19</strain>
    </source>
</reference>
<dbReference type="SUPFAM" id="SSF56601">
    <property type="entry name" value="beta-lactamase/transpeptidase-like"/>
    <property type="match status" value="1"/>
</dbReference>
<feature type="domain" description="Beta-lactamase-related" evidence="1">
    <location>
        <begin position="105"/>
        <end position="395"/>
    </location>
</feature>
<keyword evidence="3" id="KW-1185">Reference proteome</keyword>
<dbReference type="EMBL" id="CP088156">
    <property type="protein sequence ID" value="UFZ03821.1"/>
    <property type="molecule type" value="Genomic_DNA"/>
</dbReference>